<evidence type="ECO:0000313" key="3">
    <source>
        <dbReference type="Proteomes" id="UP000176834"/>
    </source>
</evidence>
<reference evidence="2 3" key="1">
    <citation type="journal article" date="2016" name="Nat. Commun.">
        <title>Thousands of microbial genomes shed light on interconnected biogeochemical processes in an aquifer system.</title>
        <authorList>
            <person name="Anantharaman K."/>
            <person name="Brown C.T."/>
            <person name="Hug L.A."/>
            <person name="Sharon I."/>
            <person name="Castelle C.J."/>
            <person name="Probst A.J."/>
            <person name="Thomas B.C."/>
            <person name="Singh A."/>
            <person name="Wilkins M.J."/>
            <person name="Karaoz U."/>
            <person name="Brodie E.L."/>
            <person name="Williams K.H."/>
            <person name="Hubbard S.S."/>
            <person name="Banfield J.F."/>
        </authorList>
    </citation>
    <scope>NUCLEOTIDE SEQUENCE [LARGE SCALE GENOMIC DNA]</scope>
</reference>
<proteinExistence type="predicted"/>
<organism evidence="2 3">
    <name type="scientific">Candidatus Yanofskybacteria bacterium RIFCSPHIGHO2_02_FULL_38_22b</name>
    <dbReference type="NCBI Taxonomy" id="1802673"/>
    <lineage>
        <taxon>Bacteria</taxon>
        <taxon>Candidatus Yanofskyibacteriota</taxon>
    </lineage>
</organism>
<evidence type="ECO:0000313" key="2">
    <source>
        <dbReference type="EMBL" id="OGN06847.1"/>
    </source>
</evidence>
<keyword evidence="1" id="KW-0812">Transmembrane</keyword>
<feature type="transmembrane region" description="Helical" evidence="1">
    <location>
        <begin position="26"/>
        <end position="44"/>
    </location>
</feature>
<comment type="caution">
    <text evidence="2">The sequence shown here is derived from an EMBL/GenBank/DDBJ whole genome shotgun (WGS) entry which is preliminary data.</text>
</comment>
<accession>A0A1F8F135</accession>
<keyword evidence="1" id="KW-0472">Membrane</keyword>
<gene>
    <name evidence="2" type="ORF">A3B86_03035</name>
</gene>
<dbReference type="AlphaFoldDB" id="A0A1F8F135"/>
<name>A0A1F8F135_9BACT</name>
<protein>
    <submittedName>
        <fullName evidence="2">Uncharacterized protein</fullName>
    </submittedName>
</protein>
<evidence type="ECO:0000256" key="1">
    <source>
        <dbReference type="SAM" id="Phobius"/>
    </source>
</evidence>
<dbReference type="EMBL" id="MGJN01000014">
    <property type="protein sequence ID" value="OGN06847.1"/>
    <property type="molecule type" value="Genomic_DNA"/>
</dbReference>
<sequence>MSIFVAFLSQFVIDINIMAISKKDKIYFSMLSVGVVLIVVGLVSKSDNNSDTTIMENKDLPGQINSVGNEIMANVLEGVLRNSDDLSRGNFKLVSQYSDIYIRTARDFSMLIGLEVLVKINGGLDKFELLDIQPRVAKDGYILQQ</sequence>
<keyword evidence="1" id="KW-1133">Transmembrane helix</keyword>
<dbReference type="Proteomes" id="UP000176834">
    <property type="component" value="Unassembled WGS sequence"/>
</dbReference>